<keyword evidence="2" id="KW-0812">Transmembrane</keyword>
<accession>A0A3D8SRR7</accession>
<comment type="caution">
    <text evidence="3">The sequence shown here is derived from an EMBL/GenBank/DDBJ whole genome shotgun (WGS) entry which is preliminary data.</text>
</comment>
<evidence type="ECO:0000256" key="1">
    <source>
        <dbReference type="SAM" id="MobiDB-lite"/>
    </source>
</evidence>
<sequence length="146" mass="16053">MPASGLHKLDGQLLALVIYAFLVIILVMAAFLAFIYQTKFGINYFLVLIVTIMILCVLTILLIIQYSKQFNETRDAEQGLVCGEGEQDDVDGEHHVSDGDETENSELLRRRSAASLLLTHYGSNQDYQGKRQAPEASTSSGGSLQA</sequence>
<evidence type="ECO:0000313" key="3">
    <source>
        <dbReference type="EMBL" id="RDW89006.1"/>
    </source>
</evidence>
<name>A0A3D8SRR7_9HELO</name>
<keyword evidence="2" id="KW-1133">Transmembrane helix</keyword>
<dbReference type="EMBL" id="PDLM01000001">
    <property type="protein sequence ID" value="RDW89006.1"/>
    <property type="molecule type" value="Genomic_DNA"/>
</dbReference>
<feature type="compositionally biased region" description="Polar residues" evidence="1">
    <location>
        <begin position="135"/>
        <end position="146"/>
    </location>
</feature>
<feature type="region of interest" description="Disordered" evidence="1">
    <location>
        <begin position="123"/>
        <end position="146"/>
    </location>
</feature>
<evidence type="ECO:0000313" key="4">
    <source>
        <dbReference type="Proteomes" id="UP000256645"/>
    </source>
</evidence>
<proteinExistence type="predicted"/>
<keyword evidence="2" id="KW-0472">Membrane</keyword>
<dbReference type="Proteomes" id="UP000256645">
    <property type="component" value="Unassembled WGS sequence"/>
</dbReference>
<feature type="transmembrane region" description="Helical" evidence="2">
    <location>
        <begin position="42"/>
        <end position="64"/>
    </location>
</feature>
<evidence type="ECO:0000256" key="2">
    <source>
        <dbReference type="SAM" id="Phobius"/>
    </source>
</evidence>
<feature type="region of interest" description="Disordered" evidence="1">
    <location>
        <begin position="81"/>
        <end position="106"/>
    </location>
</feature>
<keyword evidence="4" id="KW-1185">Reference proteome</keyword>
<gene>
    <name evidence="3" type="ORF">BP6252_01038</name>
</gene>
<reference evidence="3 4" key="1">
    <citation type="journal article" date="2018" name="IMA Fungus">
        <title>IMA Genome-F 9: Draft genome sequence of Annulohypoxylon stygium, Aspergillus mulundensis, Berkeleyomyces basicola (syn. Thielaviopsis basicola), Ceratocystis smalleyi, two Cercospora beticola strains, Coleophoma cylindrospora, Fusarium fracticaudum, Phialophora cf. hyalina, and Morchella septimelata.</title>
        <authorList>
            <person name="Wingfield B.D."/>
            <person name="Bills G.F."/>
            <person name="Dong Y."/>
            <person name="Huang W."/>
            <person name="Nel W.J."/>
            <person name="Swalarsk-Parry B.S."/>
            <person name="Vaghefi N."/>
            <person name="Wilken P.M."/>
            <person name="An Z."/>
            <person name="de Beer Z.W."/>
            <person name="De Vos L."/>
            <person name="Chen L."/>
            <person name="Duong T.A."/>
            <person name="Gao Y."/>
            <person name="Hammerbacher A."/>
            <person name="Kikkert J.R."/>
            <person name="Li Y."/>
            <person name="Li H."/>
            <person name="Li K."/>
            <person name="Li Q."/>
            <person name="Liu X."/>
            <person name="Ma X."/>
            <person name="Naidoo K."/>
            <person name="Pethybridge S.J."/>
            <person name="Sun J."/>
            <person name="Steenkamp E.T."/>
            <person name="van der Nest M.A."/>
            <person name="van Wyk S."/>
            <person name="Wingfield M.J."/>
            <person name="Xiong C."/>
            <person name="Yue Q."/>
            <person name="Zhang X."/>
        </authorList>
    </citation>
    <scope>NUCLEOTIDE SEQUENCE [LARGE SCALE GENOMIC DNA]</scope>
    <source>
        <strain evidence="3 4">BP6252</strain>
    </source>
</reference>
<feature type="transmembrane region" description="Helical" evidence="2">
    <location>
        <begin position="12"/>
        <end position="36"/>
    </location>
</feature>
<protein>
    <submittedName>
        <fullName evidence="3">Uncharacterized protein</fullName>
    </submittedName>
</protein>
<dbReference type="AlphaFoldDB" id="A0A3D8SRR7"/>
<organism evidence="3 4">
    <name type="scientific">Coleophoma cylindrospora</name>
    <dbReference type="NCBI Taxonomy" id="1849047"/>
    <lineage>
        <taxon>Eukaryota</taxon>
        <taxon>Fungi</taxon>
        <taxon>Dikarya</taxon>
        <taxon>Ascomycota</taxon>
        <taxon>Pezizomycotina</taxon>
        <taxon>Leotiomycetes</taxon>
        <taxon>Helotiales</taxon>
        <taxon>Dermateaceae</taxon>
        <taxon>Coleophoma</taxon>
    </lineage>
</organism>